<dbReference type="InterPro" id="IPR004045">
    <property type="entry name" value="Glutathione_S-Trfase_N"/>
</dbReference>
<dbReference type="InterPro" id="IPR036249">
    <property type="entry name" value="Thioredoxin-like_sf"/>
</dbReference>
<evidence type="ECO:0000259" key="9">
    <source>
        <dbReference type="PROSITE" id="PS50405"/>
    </source>
</evidence>
<protein>
    <recommendedName>
        <fullName evidence="3">glutathione transferase</fullName>
        <ecNumber evidence="3">2.5.1.18</ecNumber>
    </recommendedName>
</protein>
<evidence type="ECO:0000256" key="7">
    <source>
        <dbReference type="ARBA" id="ARBA00047960"/>
    </source>
</evidence>
<dbReference type="CDD" id="cd03053">
    <property type="entry name" value="GST_N_Phi"/>
    <property type="match status" value="1"/>
</dbReference>
<dbReference type="GO" id="GO:0004364">
    <property type="term" value="F:glutathione transferase activity"/>
    <property type="evidence" value="ECO:0007669"/>
    <property type="project" value="UniProtKB-EC"/>
</dbReference>
<evidence type="ECO:0000256" key="2">
    <source>
        <dbReference type="ARBA" id="ARBA00010128"/>
    </source>
</evidence>
<dbReference type="EC" id="2.5.1.18" evidence="3"/>
<feature type="domain" description="GST C-terminal" evidence="9">
    <location>
        <begin position="130"/>
        <end position="256"/>
    </location>
</feature>
<evidence type="ECO:0000256" key="1">
    <source>
        <dbReference type="ARBA" id="ARBA00004514"/>
    </source>
</evidence>
<keyword evidence="6" id="KW-0808">Transferase</keyword>
<dbReference type="SUPFAM" id="SSF47616">
    <property type="entry name" value="GST C-terminal domain-like"/>
    <property type="match status" value="1"/>
</dbReference>
<comment type="subcellular location">
    <subcellularLocation>
        <location evidence="1">Cytoplasm</location>
        <location evidence="1">Cytosol</location>
    </subcellularLocation>
</comment>
<dbReference type="Pfam" id="PF00043">
    <property type="entry name" value="GST_C"/>
    <property type="match status" value="1"/>
</dbReference>
<dbReference type="SFLD" id="SFLDG00358">
    <property type="entry name" value="Main_(cytGST)"/>
    <property type="match status" value="1"/>
</dbReference>
<dbReference type="EnsemblPlants" id="MELO3C016033.2.1">
    <property type="protein sequence ID" value="MELO3C016033.2.1"/>
    <property type="gene ID" value="MELO3C016033.2"/>
</dbReference>
<dbReference type="InterPro" id="IPR010987">
    <property type="entry name" value="Glutathione-S-Trfase_C-like"/>
</dbReference>
<accession>A0A9I9DBW3</accession>
<dbReference type="Gene3D" id="1.20.1050.10">
    <property type="match status" value="1"/>
</dbReference>
<dbReference type="InterPro" id="IPR036282">
    <property type="entry name" value="Glutathione-S-Trfase_C_sf"/>
</dbReference>
<proteinExistence type="inferred from homology"/>
<dbReference type="GO" id="GO:0043295">
    <property type="term" value="F:glutathione binding"/>
    <property type="evidence" value="ECO:0007669"/>
    <property type="project" value="TreeGrafter"/>
</dbReference>
<evidence type="ECO:0000256" key="6">
    <source>
        <dbReference type="ARBA" id="ARBA00022679"/>
    </source>
</evidence>
<dbReference type="GO" id="GO:0006749">
    <property type="term" value="P:glutathione metabolic process"/>
    <property type="evidence" value="ECO:0007669"/>
    <property type="project" value="TreeGrafter"/>
</dbReference>
<dbReference type="PROSITE" id="PS50404">
    <property type="entry name" value="GST_NTER"/>
    <property type="match status" value="1"/>
</dbReference>
<dbReference type="SUPFAM" id="SSF52833">
    <property type="entry name" value="Thioredoxin-like"/>
    <property type="match status" value="1"/>
</dbReference>
<dbReference type="Gene3D" id="3.40.30.10">
    <property type="entry name" value="Glutaredoxin"/>
    <property type="match status" value="1"/>
</dbReference>
<dbReference type="GO" id="GO:0009407">
    <property type="term" value="P:toxin catabolic process"/>
    <property type="evidence" value="ECO:0007669"/>
    <property type="project" value="UniProtKB-ARBA"/>
</dbReference>
<dbReference type="Gramene" id="MELO3C016033.2.1">
    <property type="protein sequence ID" value="MELO3C016033.2.1"/>
    <property type="gene ID" value="MELO3C016033.2"/>
</dbReference>
<reference evidence="10" key="1">
    <citation type="submission" date="2023-03" db="UniProtKB">
        <authorList>
            <consortium name="EnsemblPlants"/>
        </authorList>
    </citation>
    <scope>IDENTIFICATION</scope>
</reference>
<dbReference type="SFLD" id="SFLDS00019">
    <property type="entry name" value="Glutathione_Transferase_(cytos"/>
    <property type="match status" value="1"/>
</dbReference>
<dbReference type="PROSITE" id="PS50405">
    <property type="entry name" value="GST_CTER"/>
    <property type="match status" value="1"/>
</dbReference>
<evidence type="ECO:0000259" key="8">
    <source>
        <dbReference type="PROSITE" id="PS50404"/>
    </source>
</evidence>
<keyword evidence="4" id="KW-0963">Cytoplasm</keyword>
<dbReference type="AlphaFoldDB" id="A0A9I9DBW3"/>
<dbReference type="SFLD" id="SFLDG01154">
    <property type="entry name" value="Main.5:_Phi-like"/>
    <property type="match status" value="1"/>
</dbReference>
<dbReference type="PANTHER" id="PTHR43900:SF47">
    <property type="entry name" value="GLUTATHIONE S-TRANSFERASE F6-RELATED"/>
    <property type="match status" value="1"/>
</dbReference>
<feature type="domain" description="GST N-terminal" evidence="8">
    <location>
        <begin position="42"/>
        <end position="123"/>
    </location>
</feature>
<dbReference type="InterPro" id="IPR004046">
    <property type="entry name" value="GST_C"/>
</dbReference>
<dbReference type="Pfam" id="PF02798">
    <property type="entry name" value="GST_N"/>
    <property type="match status" value="1"/>
</dbReference>
<dbReference type="GO" id="GO:0005829">
    <property type="term" value="C:cytosol"/>
    <property type="evidence" value="ECO:0007669"/>
    <property type="project" value="UniProtKB-SubCell"/>
</dbReference>
<dbReference type="CDD" id="cd03187">
    <property type="entry name" value="GST_C_Phi"/>
    <property type="match status" value="1"/>
</dbReference>
<dbReference type="InterPro" id="IPR034347">
    <property type="entry name" value="GST_Phi_C"/>
</dbReference>
<evidence type="ECO:0000256" key="3">
    <source>
        <dbReference type="ARBA" id="ARBA00012452"/>
    </source>
</evidence>
<dbReference type="PANTHER" id="PTHR43900">
    <property type="entry name" value="GLUTATHIONE S-TRANSFERASE RHO"/>
    <property type="match status" value="1"/>
</dbReference>
<evidence type="ECO:0000256" key="5">
    <source>
        <dbReference type="ARBA" id="ARBA00022575"/>
    </source>
</evidence>
<organism evidence="10">
    <name type="scientific">Cucumis melo</name>
    <name type="common">Muskmelon</name>
    <dbReference type="NCBI Taxonomy" id="3656"/>
    <lineage>
        <taxon>Eukaryota</taxon>
        <taxon>Viridiplantae</taxon>
        <taxon>Streptophyta</taxon>
        <taxon>Embryophyta</taxon>
        <taxon>Tracheophyta</taxon>
        <taxon>Spermatophyta</taxon>
        <taxon>Magnoliopsida</taxon>
        <taxon>eudicotyledons</taxon>
        <taxon>Gunneridae</taxon>
        <taxon>Pentapetalae</taxon>
        <taxon>rosids</taxon>
        <taxon>fabids</taxon>
        <taxon>Cucurbitales</taxon>
        <taxon>Cucurbitaceae</taxon>
        <taxon>Benincaseae</taxon>
        <taxon>Cucumis</taxon>
    </lineage>
</organism>
<comment type="catalytic activity">
    <reaction evidence="7">
        <text>RX + glutathione = an S-substituted glutathione + a halide anion + H(+)</text>
        <dbReference type="Rhea" id="RHEA:16437"/>
        <dbReference type="ChEBI" id="CHEBI:15378"/>
        <dbReference type="ChEBI" id="CHEBI:16042"/>
        <dbReference type="ChEBI" id="CHEBI:17792"/>
        <dbReference type="ChEBI" id="CHEBI:57925"/>
        <dbReference type="ChEBI" id="CHEBI:90779"/>
        <dbReference type="EC" id="2.5.1.18"/>
    </reaction>
</comment>
<name>A0A9I9DBW3_CUCME</name>
<evidence type="ECO:0000313" key="10">
    <source>
        <dbReference type="EnsemblPlants" id="MELO3C016033.2.1"/>
    </source>
</evidence>
<keyword evidence="5" id="KW-0216">Detoxification</keyword>
<evidence type="ECO:0000256" key="4">
    <source>
        <dbReference type="ARBA" id="ARBA00022490"/>
    </source>
</evidence>
<dbReference type="FunFam" id="1.20.1050.10:FF:000004">
    <property type="entry name" value="Glutathione S-transferase F2"/>
    <property type="match status" value="1"/>
</dbReference>
<sequence>TSPTPSNTTNSSFFHSIFSINKPNKFLFPTKTPSQFLPIAMASIKVHGSPISTATSRVLACLYEKDLDYEFVLLDMKNNEHKKHPFLSINPFGQVPGFQDGDLTIFESRAITQYLATAYANKGTQLIPNDPKKAAIVSTWIEVEGHHYDPPGVALSFEHLVKPLFGLGETDPAAVAENEAKLGKVLDIYENQLSKNKFLAGDEFSLADLHHIPNISYLLATPSKKLFESRPRVNAWVTDILARPSWAKVTALRNQS</sequence>
<comment type="similarity">
    <text evidence="2">Belongs to the GST superfamily. Phi family.</text>
</comment>
<dbReference type="InterPro" id="IPR040079">
    <property type="entry name" value="Glutathione_S-Trfase"/>
</dbReference>
<dbReference type="FunFam" id="3.40.30.10:FF:000016">
    <property type="entry name" value="Glutathione S-transferase F2"/>
    <property type="match status" value="1"/>
</dbReference>